<evidence type="ECO:0000256" key="1">
    <source>
        <dbReference type="SAM" id="Phobius"/>
    </source>
</evidence>
<feature type="transmembrane region" description="Helical" evidence="1">
    <location>
        <begin position="65"/>
        <end position="88"/>
    </location>
</feature>
<dbReference type="Proteomes" id="UP000682877">
    <property type="component" value="Chromosome 4"/>
</dbReference>
<reference evidence="2" key="1">
    <citation type="submission" date="2021-01" db="EMBL/GenBank/DDBJ databases">
        <authorList>
            <person name="Bezrukov I."/>
        </authorList>
    </citation>
    <scope>NUCLEOTIDE SEQUENCE</scope>
</reference>
<protein>
    <submittedName>
        <fullName evidence="2">Uncharacterized protein</fullName>
    </submittedName>
</protein>
<organism evidence="2 3">
    <name type="scientific">Arabidopsis arenosa</name>
    <name type="common">Sand rock-cress</name>
    <name type="synonym">Cardaminopsis arenosa</name>
    <dbReference type="NCBI Taxonomy" id="38785"/>
    <lineage>
        <taxon>Eukaryota</taxon>
        <taxon>Viridiplantae</taxon>
        <taxon>Streptophyta</taxon>
        <taxon>Embryophyta</taxon>
        <taxon>Tracheophyta</taxon>
        <taxon>Spermatophyta</taxon>
        <taxon>Magnoliopsida</taxon>
        <taxon>eudicotyledons</taxon>
        <taxon>Gunneridae</taxon>
        <taxon>Pentapetalae</taxon>
        <taxon>rosids</taxon>
        <taxon>malvids</taxon>
        <taxon>Brassicales</taxon>
        <taxon>Brassicaceae</taxon>
        <taxon>Camelineae</taxon>
        <taxon>Arabidopsis</taxon>
    </lineage>
</organism>
<name>A0A8S2A7I6_ARAAE</name>
<keyword evidence="1" id="KW-0812">Transmembrane</keyword>
<keyword evidence="1" id="KW-0472">Membrane</keyword>
<proteinExistence type="predicted"/>
<keyword evidence="3" id="KW-1185">Reference proteome</keyword>
<evidence type="ECO:0000313" key="3">
    <source>
        <dbReference type="Proteomes" id="UP000682877"/>
    </source>
</evidence>
<gene>
    <name evidence="2" type="ORF">AARE701A_LOCUS10149</name>
</gene>
<evidence type="ECO:0000313" key="2">
    <source>
        <dbReference type="EMBL" id="CAE6021560.1"/>
    </source>
</evidence>
<accession>A0A8S2A7I6</accession>
<dbReference type="AlphaFoldDB" id="A0A8S2A7I6"/>
<keyword evidence="1" id="KW-1133">Transmembrane helix</keyword>
<sequence>MAIPQIHLHRCSNRRRSTKVSRSELLDHDMLATDDDAVKRRLKEMEEEDATLCEMQAKVEKEMGVVQGGIEALIMMVLNCCLFTLFHFGSS</sequence>
<dbReference type="EMBL" id="LR999454">
    <property type="protein sequence ID" value="CAE6021560.1"/>
    <property type="molecule type" value="Genomic_DNA"/>
</dbReference>